<gene>
    <name evidence="1" type="ORF">HMPREF9456_02054</name>
</gene>
<sequence length="45" mass="5057">KALGVGADIILAMIGQNMIHQKTLNLNKTLKLLKRLTNHQILYSK</sequence>
<comment type="caution">
    <text evidence="1">The sequence shown here is derived from an EMBL/GenBank/DDBJ whole genome shotgun (WGS) entry which is preliminary data.</text>
</comment>
<protein>
    <submittedName>
        <fullName evidence="1">Uncharacterized protein</fullName>
    </submittedName>
</protein>
<name>F8X1E5_9BACT</name>
<organism evidence="1 2">
    <name type="scientific">Dysgonomonas mossii DSM 22836</name>
    <dbReference type="NCBI Taxonomy" id="742767"/>
    <lineage>
        <taxon>Bacteria</taxon>
        <taxon>Pseudomonadati</taxon>
        <taxon>Bacteroidota</taxon>
        <taxon>Bacteroidia</taxon>
        <taxon>Bacteroidales</taxon>
        <taxon>Dysgonomonadaceae</taxon>
        <taxon>Dysgonomonas</taxon>
    </lineage>
</organism>
<dbReference type="HOGENOM" id="CLU_3192814_0_0_10"/>
<evidence type="ECO:0000313" key="1">
    <source>
        <dbReference type="EMBL" id="EGK03281.1"/>
    </source>
</evidence>
<keyword evidence="2" id="KW-1185">Reference proteome</keyword>
<accession>F8X1E5</accession>
<proteinExistence type="predicted"/>
<dbReference type="EMBL" id="ADLW01000009">
    <property type="protein sequence ID" value="EGK03281.1"/>
    <property type="molecule type" value="Genomic_DNA"/>
</dbReference>
<dbReference type="Proteomes" id="UP000006420">
    <property type="component" value="Unassembled WGS sequence"/>
</dbReference>
<reference evidence="1 2" key="1">
    <citation type="submission" date="2011-04" db="EMBL/GenBank/DDBJ databases">
        <title>The Genome Sequence of Dysgonomonas mossii DSM 22836.</title>
        <authorList>
            <consortium name="The Broad Institute Genome Sequencing Platform"/>
            <person name="Earl A."/>
            <person name="Ward D."/>
            <person name="Feldgarden M."/>
            <person name="Gevers D."/>
            <person name="Pudlo N."/>
            <person name="Martens E."/>
            <person name="Allen-Vercoe E."/>
            <person name="Young S.K."/>
            <person name="Zeng Q."/>
            <person name="Gargeya S."/>
            <person name="Fitzgerald M."/>
            <person name="Haas B."/>
            <person name="Abouelleil A."/>
            <person name="Alvarado L."/>
            <person name="Arachchi H.M."/>
            <person name="Berlin A."/>
            <person name="Brown A."/>
            <person name="Chapman S.B."/>
            <person name="Chen Z."/>
            <person name="Dunbar C."/>
            <person name="Freedman E."/>
            <person name="Gearin G."/>
            <person name="Gellesch M."/>
            <person name="Goldberg J."/>
            <person name="Griggs A."/>
            <person name="Gujja S."/>
            <person name="Heiman D."/>
            <person name="Howarth C."/>
            <person name="Larson L."/>
            <person name="Lui A."/>
            <person name="MacDonald P.J.P."/>
            <person name="Mehta T."/>
            <person name="Montmayeur A."/>
            <person name="Murphy C."/>
            <person name="Neiman D."/>
            <person name="Pearson M."/>
            <person name="Priest M."/>
            <person name="Roberts A."/>
            <person name="Saif S."/>
            <person name="Shea T."/>
            <person name="Shenoy N."/>
            <person name="Sisk P."/>
            <person name="Stolte C."/>
            <person name="Sykes S."/>
            <person name="Yandava C."/>
            <person name="Wortman J."/>
            <person name="Nusbaum C."/>
            <person name="Birren B."/>
        </authorList>
    </citation>
    <scope>NUCLEOTIDE SEQUENCE [LARGE SCALE GENOMIC DNA]</scope>
    <source>
        <strain evidence="1 2">DSM 22836</strain>
    </source>
</reference>
<dbReference type="AlphaFoldDB" id="F8X1E5"/>
<evidence type="ECO:0000313" key="2">
    <source>
        <dbReference type="Proteomes" id="UP000006420"/>
    </source>
</evidence>
<feature type="non-terminal residue" evidence="1">
    <location>
        <position position="1"/>
    </location>
</feature>